<evidence type="ECO:0000313" key="3">
    <source>
        <dbReference type="Proteomes" id="UP000807825"/>
    </source>
</evidence>
<sequence>MDDFLTYEPVSGTGEPTEADSFIAPPPIPSKKFQKEAFGYVSKWCKAAHDFVQRKVERWKLLEDLYHNKRELNSWAGNSSRQTSQNRVGPGKGVSQDKDRWQADIVVSPSYIVDNWTDRAYQAVFNGPEWLTVIPENNRDSSSEDLQYPTSYKLQELLLTRLEEGRIHVRVYEALQHLVLYGSVYAKVFWYSKGVKRYRWDYHTLEVIENRERIYDCPIVQIIPLDRMLLDWSATHNDVQRHSGIGHRVDKTYEHVVEQFSKGVYNLNQEEFLARWRNTLSYPATDGTKLEHDDDSDSLEGDEIRKLTVWEWHGLVPAGEGHRECVCTFITDRGSDSPEDGLMVRLTDAPVLWSGLRPFVSGHFTPMPGPLGMGAVESNLDLIHSISQFISQSQDNARLTANSQLIVRRGSSAARQINAEGDVVFPGKVWTVDDPGDVQPFPPLHFPQQEINFLIDYLNVLLEKRTSVSDFSLGTDGRARTATEAHILQESGMAPFSTRTDLFARSFLEPLGKIALS</sequence>
<organism evidence="2 3">
    <name type="scientific">Desulfomonile tiedjei</name>
    <dbReference type="NCBI Taxonomy" id="2358"/>
    <lineage>
        <taxon>Bacteria</taxon>
        <taxon>Pseudomonadati</taxon>
        <taxon>Thermodesulfobacteriota</taxon>
        <taxon>Desulfomonilia</taxon>
        <taxon>Desulfomonilales</taxon>
        <taxon>Desulfomonilaceae</taxon>
        <taxon>Desulfomonile</taxon>
    </lineage>
</organism>
<name>A0A9D6Z074_9BACT</name>
<feature type="non-terminal residue" evidence="2">
    <location>
        <position position="517"/>
    </location>
</feature>
<dbReference type="AlphaFoldDB" id="A0A9D6Z074"/>
<evidence type="ECO:0000256" key="1">
    <source>
        <dbReference type="SAM" id="MobiDB-lite"/>
    </source>
</evidence>
<proteinExistence type="predicted"/>
<protein>
    <submittedName>
        <fullName evidence="2">Uncharacterized protein</fullName>
    </submittedName>
</protein>
<reference evidence="2" key="1">
    <citation type="submission" date="2020-07" db="EMBL/GenBank/DDBJ databases">
        <title>Huge and variable diversity of episymbiotic CPR bacteria and DPANN archaea in groundwater ecosystems.</title>
        <authorList>
            <person name="He C.Y."/>
            <person name="Keren R."/>
            <person name="Whittaker M."/>
            <person name="Farag I.F."/>
            <person name="Doudna J."/>
            <person name="Cate J.H.D."/>
            <person name="Banfield J.F."/>
        </authorList>
    </citation>
    <scope>NUCLEOTIDE SEQUENCE</scope>
    <source>
        <strain evidence="2">NC_groundwater_1664_Pr3_B-0.1um_52_9</strain>
    </source>
</reference>
<evidence type="ECO:0000313" key="2">
    <source>
        <dbReference type="EMBL" id="MBI5249643.1"/>
    </source>
</evidence>
<accession>A0A9D6Z074</accession>
<dbReference type="InterPro" id="IPR056909">
    <property type="entry name" value="SU10_portal"/>
</dbReference>
<feature type="region of interest" description="Disordered" evidence="1">
    <location>
        <begin position="1"/>
        <end position="21"/>
    </location>
</feature>
<comment type="caution">
    <text evidence="2">The sequence shown here is derived from an EMBL/GenBank/DDBJ whole genome shotgun (WGS) entry which is preliminary data.</text>
</comment>
<dbReference type="Proteomes" id="UP000807825">
    <property type="component" value="Unassembled WGS sequence"/>
</dbReference>
<dbReference type="Pfam" id="PF23899">
    <property type="entry name" value="SU10_portal"/>
    <property type="match status" value="1"/>
</dbReference>
<feature type="compositionally biased region" description="Polar residues" evidence="1">
    <location>
        <begin position="76"/>
        <end position="87"/>
    </location>
</feature>
<gene>
    <name evidence="2" type="ORF">HY912_09120</name>
</gene>
<feature type="region of interest" description="Disordered" evidence="1">
    <location>
        <begin position="76"/>
        <end position="97"/>
    </location>
</feature>
<dbReference type="EMBL" id="JACRDE010000247">
    <property type="protein sequence ID" value="MBI5249643.1"/>
    <property type="molecule type" value="Genomic_DNA"/>
</dbReference>